<evidence type="ECO:0000259" key="1">
    <source>
        <dbReference type="Pfam" id="PF08993"/>
    </source>
</evidence>
<protein>
    <submittedName>
        <fullName evidence="3">Loader of gp41 DNA helicase</fullName>
    </submittedName>
</protein>
<dbReference type="InterPro" id="IPR015086">
    <property type="entry name" value="Phage_T4_Gp59_C"/>
</dbReference>
<dbReference type="HAMAP" id="MF_04156">
    <property type="entry name" value="HELIC_LOADER_T4"/>
    <property type="match status" value="1"/>
</dbReference>
<feature type="domain" description="Bacteriophage T4 Gp59 helicase assembly protein N-terminal" evidence="1">
    <location>
        <begin position="2"/>
        <end position="87"/>
    </location>
</feature>
<keyword evidence="3" id="KW-0347">Helicase</keyword>
<dbReference type="OrthoDB" id="7067at10239"/>
<name>E3SK44_9CAUD</name>
<dbReference type="InterPro" id="IPR008944">
    <property type="entry name" value="Phage_T4_Gp59"/>
</dbReference>
<dbReference type="Pfam" id="PF08993">
    <property type="entry name" value="T4_Gp59_N"/>
    <property type="match status" value="1"/>
</dbReference>
<dbReference type="KEGG" id="vg:10329164"/>
<keyword evidence="3" id="KW-0547">Nucleotide-binding</keyword>
<dbReference type="GeneID" id="10329164"/>
<dbReference type="Proteomes" id="UP000006526">
    <property type="component" value="Segment"/>
</dbReference>
<dbReference type="RefSeq" id="YP_004324607.1">
    <property type="nucleotide sequence ID" value="NC_015289.1"/>
</dbReference>
<dbReference type="Pfam" id="PF08994">
    <property type="entry name" value="T4_Gp59_C"/>
    <property type="match status" value="1"/>
</dbReference>
<gene>
    <name evidence="3" type="primary">gp59</name>
    <name evidence="3" type="ORF">SSSM5_001</name>
</gene>
<proteinExistence type="inferred from homology"/>
<dbReference type="Gene3D" id="1.10.8.60">
    <property type="match status" value="1"/>
</dbReference>
<evidence type="ECO:0000259" key="2">
    <source>
        <dbReference type="Pfam" id="PF08994"/>
    </source>
</evidence>
<evidence type="ECO:0000313" key="3">
    <source>
        <dbReference type="EMBL" id="ADO98066.1"/>
    </source>
</evidence>
<sequence length="199" mass="23977">MTGFEVYKMYLALKQHFTKPDYDFWKYNGKVRANEKSFEQRQDRYFFKKLATKYSGAKLLEYFIANFVDNPKGYLRSFSDDTYTKWRIHQESFTYKFKEDVNLLLDDSCFTHQETFDRMFRVTSGQHPKIIKHYLSGDITLETLVVFESCLGFVNNFDKTLTDPIWKEIRMKVIKYQPFLKLNCQEYKSVILNTIKEKL</sequence>
<keyword evidence="3" id="KW-0378">Hydrolase</keyword>
<accession>E3SK44</accession>
<feature type="domain" description="Bacteriophage T4 Gp59 helicase assembly protein C-terminal" evidence="2">
    <location>
        <begin position="113"/>
        <end position="196"/>
    </location>
</feature>
<reference evidence="3 4" key="1">
    <citation type="journal article" date="2010" name="Environ. Microbiol.">
        <title>Genomic analysis of oceanic cyanobacterial myoviruses compared with T4-like myoviruses from diverse hosts and environments.</title>
        <authorList>
            <person name="Sullivan M.B."/>
            <person name="Huang K.H."/>
            <person name="Ignacio-Espinoza J.C."/>
            <person name="Berlin A.M."/>
            <person name="Kelly L."/>
            <person name="Weigele P.R."/>
            <person name="DeFrancesco A.S."/>
            <person name="Kern S.E."/>
            <person name="Thompson L.R."/>
            <person name="Young S."/>
            <person name="Yandava C."/>
            <person name="Fu R."/>
            <person name="Krastins B."/>
            <person name="Chase M."/>
            <person name="Sarracino D."/>
            <person name="Osburne M.S."/>
            <person name="Henn M.R."/>
            <person name="Chisholm S.W."/>
        </authorList>
    </citation>
    <scope>NUCLEOTIDE SEQUENCE [LARGE SCALE GENOMIC DNA]</scope>
    <source>
        <strain evidence="3">8102-12</strain>
    </source>
</reference>
<dbReference type="InterPro" id="IPR037082">
    <property type="entry name" value="Phage_T4_Gp59_C_sf"/>
</dbReference>
<dbReference type="InterPro" id="IPR023197">
    <property type="entry name" value="Phage_T4_Gp59_dom_sf"/>
</dbReference>
<organism evidence="3 4">
    <name type="scientific">Synechococcus phage S-SSM5</name>
    <dbReference type="NCBI Taxonomy" id="445685"/>
    <lineage>
        <taxon>Viruses</taxon>
        <taxon>Duplodnaviria</taxon>
        <taxon>Heunggongvirae</taxon>
        <taxon>Uroviricota</taxon>
        <taxon>Caudoviricetes</taxon>
        <taxon>Pantevenvirales</taxon>
        <taxon>Kyanoviridae</taxon>
        <taxon>Glaucusvirus</taxon>
        <taxon>Glaucusvirus ssm5</taxon>
    </lineage>
</organism>
<dbReference type="GO" id="GO:0004386">
    <property type="term" value="F:helicase activity"/>
    <property type="evidence" value="ECO:0007669"/>
    <property type="project" value="UniProtKB-KW"/>
</dbReference>
<dbReference type="SUPFAM" id="SSF48493">
    <property type="entry name" value="gene 59 helicase assembly protein"/>
    <property type="match status" value="1"/>
</dbReference>
<dbReference type="InterPro" id="IPR015085">
    <property type="entry name" value="Phage_T4_Gp59_N"/>
</dbReference>
<evidence type="ECO:0000313" key="4">
    <source>
        <dbReference type="Proteomes" id="UP000006526"/>
    </source>
</evidence>
<keyword evidence="3" id="KW-0067">ATP-binding</keyword>
<dbReference type="Gene3D" id="1.10.220.50">
    <property type="entry name" value="Bacteriophage T4, Gp59, helicase assembly protein, C-terminal domain"/>
    <property type="match status" value="1"/>
</dbReference>
<dbReference type="EMBL" id="GU071097">
    <property type="protein sequence ID" value="ADO98066.1"/>
    <property type="molecule type" value="Genomic_DNA"/>
</dbReference>
<keyword evidence="4" id="KW-1185">Reference proteome</keyword>